<dbReference type="RefSeq" id="WP_265143633.1">
    <property type="nucleotide sequence ID" value="NZ_JAPCHZ010000002.1"/>
</dbReference>
<evidence type="ECO:0000313" key="1">
    <source>
        <dbReference type="EMBL" id="MCW4451423.1"/>
    </source>
</evidence>
<keyword evidence="2" id="KW-1185">Reference proteome</keyword>
<comment type="caution">
    <text evidence="1">The sequence shown here is derived from an EMBL/GenBank/DDBJ whole genome shotgun (WGS) entry which is preliminary data.</text>
</comment>
<sequence>MKNLFFFSVIAFFAFLSCRNDEATVQKIDQIIQLYIDSADQDMLNTNIKGGYTNARMNDAYGFTDTAPVNFSLKKDNDTASYIEYIAGARRIGIDSSGSLKTYESKIALSFTKSITDSTSTIINDTMTVQYHLTPEIFQVSKIWYNNVLQFTKVSDEHNIVKIQK</sequence>
<gene>
    <name evidence="1" type="ORF">OK344_04300</name>
</gene>
<proteinExistence type="predicted"/>
<organism evidence="1 2">
    <name type="scientific">Kaistella yananensis</name>
    <dbReference type="NCBI Taxonomy" id="2989820"/>
    <lineage>
        <taxon>Bacteria</taxon>
        <taxon>Pseudomonadati</taxon>
        <taxon>Bacteroidota</taxon>
        <taxon>Flavobacteriia</taxon>
        <taxon>Flavobacteriales</taxon>
        <taxon>Weeksellaceae</taxon>
        <taxon>Chryseobacterium group</taxon>
        <taxon>Kaistella</taxon>
    </lineage>
</organism>
<reference evidence="1 2" key="1">
    <citation type="submission" date="2022-10" db="EMBL/GenBank/DDBJ databases">
        <title>Kaistella sp. BT-6-1-3.</title>
        <authorList>
            <person name="Ai J."/>
            <person name="Deng Z."/>
        </authorList>
    </citation>
    <scope>NUCLEOTIDE SEQUENCE [LARGE SCALE GENOMIC DNA]</scope>
    <source>
        <strain evidence="1 2">BT6-1-3</strain>
    </source>
</reference>
<accession>A0ABT3JKV8</accession>
<dbReference type="EMBL" id="JAPCHZ010000002">
    <property type="protein sequence ID" value="MCW4451423.1"/>
    <property type="molecule type" value="Genomic_DNA"/>
</dbReference>
<name>A0ABT3JKV8_9FLAO</name>
<dbReference type="Proteomes" id="UP001209107">
    <property type="component" value="Unassembled WGS sequence"/>
</dbReference>
<protein>
    <recommendedName>
        <fullName evidence="3">DUF4251 domain-containing protein</fullName>
    </recommendedName>
</protein>
<evidence type="ECO:0000313" key="2">
    <source>
        <dbReference type="Proteomes" id="UP001209107"/>
    </source>
</evidence>
<dbReference type="PROSITE" id="PS51257">
    <property type="entry name" value="PROKAR_LIPOPROTEIN"/>
    <property type="match status" value="1"/>
</dbReference>
<evidence type="ECO:0008006" key="3">
    <source>
        <dbReference type="Google" id="ProtNLM"/>
    </source>
</evidence>